<gene>
    <name evidence="2" type="ORF">N47_E41540</name>
</gene>
<accession>E1YKK9</accession>
<evidence type="ECO:0000313" key="2">
    <source>
        <dbReference type="EMBL" id="CBX30642.1"/>
    </source>
</evidence>
<keyword evidence="1" id="KW-0732">Signal</keyword>
<dbReference type="AlphaFoldDB" id="E1YKK9"/>
<feature type="chain" id="PRO_5003155144" evidence="1">
    <location>
        <begin position="23"/>
        <end position="54"/>
    </location>
</feature>
<name>E1YKK9_9BACT</name>
<sequence>MKKVYLFLIIMFILFASVPSNAEQPDVATIIKKVRSAWDMPDLFLLKLPSCQGW</sequence>
<feature type="signal peptide" evidence="1">
    <location>
        <begin position="1"/>
        <end position="22"/>
    </location>
</feature>
<proteinExistence type="predicted"/>
<evidence type="ECO:0000256" key="1">
    <source>
        <dbReference type="SAM" id="SignalP"/>
    </source>
</evidence>
<protein>
    <submittedName>
        <fullName evidence="2">Uncharacterized protein</fullName>
    </submittedName>
</protein>
<organism evidence="2">
    <name type="scientific">uncultured Desulfobacterium sp</name>
    <dbReference type="NCBI Taxonomy" id="201089"/>
    <lineage>
        <taxon>Bacteria</taxon>
        <taxon>Pseudomonadati</taxon>
        <taxon>Thermodesulfobacteriota</taxon>
        <taxon>Desulfobacteria</taxon>
        <taxon>Desulfobacterales</taxon>
        <taxon>Desulfobacteriaceae</taxon>
        <taxon>Desulfobacterium</taxon>
        <taxon>environmental samples</taxon>
    </lineage>
</organism>
<reference evidence="2" key="1">
    <citation type="journal article" date="2011" name="Environ. Microbiol.">
        <title>Genomic insights into the metabolic potential of the polycyclic aromatic hydrocarbon degrading sulfate-reducing Deltaproteobacterium N47.</title>
        <authorList>
            <person name="Bergmann F."/>
            <person name="Selesi D."/>
            <person name="Weinmaier T."/>
            <person name="Tischler P."/>
            <person name="Rattei T."/>
            <person name="Meckenstock R.U."/>
        </authorList>
    </citation>
    <scope>NUCLEOTIDE SEQUENCE</scope>
</reference>
<dbReference type="EMBL" id="FR695877">
    <property type="protein sequence ID" value="CBX30642.1"/>
    <property type="molecule type" value="Genomic_DNA"/>
</dbReference>